<dbReference type="Gene3D" id="2.30.30.910">
    <property type="match status" value="1"/>
</dbReference>
<proteinExistence type="inferred from homology"/>
<evidence type="ECO:0000259" key="8">
    <source>
        <dbReference type="Pfam" id="PF13861"/>
    </source>
</evidence>
<name>A0A1G8J7D0_9GAMM</name>
<feature type="compositionally biased region" description="Low complexity" evidence="6">
    <location>
        <begin position="7"/>
        <end position="33"/>
    </location>
</feature>
<keyword evidence="9" id="KW-0282">Flagellum</keyword>
<dbReference type="EMBL" id="FNDG01000014">
    <property type="protein sequence ID" value="SDI27165.1"/>
    <property type="molecule type" value="Genomic_DNA"/>
</dbReference>
<evidence type="ECO:0000313" key="9">
    <source>
        <dbReference type="EMBL" id="SDI27165.1"/>
    </source>
</evidence>
<dbReference type="Pfam" id="PF03963">
    <property type="entry name" value="FlgD"/>
    <property type="match status" value="1"/>
</dbReference>
<dbReference type="InterPro" id="IPR025963">
    <property type="entry name" value="FLgD_Tudor"/>
</dbReference>
<evidence type="ECO:0000259" key="7">
    <source>
        <dbReference type="Pfam" id="PF13860"/>
    </source>
</evidence>
<evidence type="ECO:0000256" key="3">
    <source>
        <dbReference type="ARBA" id="ARBA00022795"/>
    </source>
</evidence>
<feature type="region of interest" description="Disordered" evidence="6">
    <location>
        <begin position="1"/>
        <end position="33"/>
    </location>
</feature>
<sequence>MSTINTSESILSGLSGSTSTSSSSSSSTSSAESSLGKTDFLQLLVTQLNNQNPLDPQDNTEFVAQLAQFSSVESLQNLNSSMDTILSGFQSSRALQASALVGRSVLVETGQALVDTSETGTSLYGSLDLPSTSSNVSVAVYDSSGEKVKTISLGQKASGSVDFSWDGTGDDGTTLDSGTYTFKATATIDGTETALTTYLPAVVNSVTLGQDGEEMTLNLAGLGGVALSKVKMIGQ</sequence>
<gene>
    <name evidence="9" type="ORF">SAMN05216588_11421</name>
</gene>
<evidence type="ECO:0000313" key="10">
    <source>
        <dbReference type="Proteomes" id="UP000198606"/>
    </source>
</evidence>
<feature type="domain" description="FlgD Tudor-like" evidence="8">
    <location>
        <begin position="92"/>
        <end position="231"/>
    </location>
</feature>
<dbReference type="STRING" id="29435.SAMN05216588_11421"/>
<dbReference type="Gene3D" id="2.60.40.4070">
    <property type="match status" value="1"/>
</dbReference>
<keyword evidence="9" id="KW-0966">Cell projection</keyword>
<protein>
    <recommendedName>
        <fullName evidence="2 5">Basal-body rod modification protein FlgD</fullName>
    </recommendedName>
</protein>
<keyword evidence="9" id="KW-0969">Cilium</keyword>
<dbReference type="Pfam" id="PF13860">
    <property type="entry name" value="FlgD_ig"/>
    <property type="match status" value="1"/>
</dbReference>
<dbReference type="InterPro" id="IPR005648">
    <property type="entry name" value="FlgD"/>
</dbReference>
<feature type="domain" description="FlgD/Vpr Ig-like" evidence="7">
    <location>
        <begin position="120"/>
        <end position="188"/>
    </location>
</feature>
<evidence type="ECO:0000256" key="1">
    <source>
        <dbReference type="ARBA" id="ARBA00010577"/>
    </source>
</evidence>
<dbReference type="InterPro" id="IPR025965">
    <property type="entry name" value="FlgD/Vpr_Ig-like"/>
</dbReference>
<accession>A0A1G8J7D0</accession>
<dbReference type="GO" id="GO:0044781">
    <property type="term" value="P:bacterial-type flagellum organization"/>
    <property type="evidence" value="ECO:0007669"/>
    <property type="project" value="UniProtKB-UniRule"/>
</dbReference>
<dbReference type="AlphaFoldDB" id="A0A1G8J7D0"/>
<comment type="function">
    <text evidence="4 5">Required for flagellar hook formation. May act as a scaffolding protein.</text>
</comment>
<dbReference type="Pfam" id="PF13861">
    <property type="entry name" value="FLgD_tudor"/>
    <property type="match status" value="1"/>
</dbReference>
<comment type="similarity">
    <text evidence="1 5">Belongs to the FlgD family.</text>
</comment>
<reference evidence="9 10" key="1">
    <citation type="submission" date="2016-10" db="EMBL/GenBank/DDBJ databases">
        <authorList>
            <person name="de Groot N.N."/>
        </authorList>
    </citation>
    <scope>NUCLEOTIDE SEQUENCE [LARGE SCALE GENOMIC DNA]</scope>
    <source>
        <strain evidence="9 10">LMG 18387</strain>
    </source>
</reference>
<dbReference type="RefSeq" id="WP_084305963.1">
    <property type="nucleotide sequence ID" value="NZ_FNDG01000014.1"/>
</dbReference>
<organism evidence="9 10">
    <name type="scientific">Phytopseudomonas flavescens</name>
    <dbReference type="NCBI Taxonomy" id="29435"/>
    <lineage>
        <taxon>Bacteria</taxon>
        <taxon>Pseudomonadati</taxon>
        <taxon>Pseudomonadota</taxon>
        <taxon>Gammaproteobacteria</taxon>
        <taxon>Pseudomonadales</taxon>
        <taxon>Pseudomonadaceae</taxon>
        <taxon>Phytopseudomonas</taxon>
    </lineage>
</organism>
<evidence type="ECO:0000256" key="2">
    <source>
        <dbReference type="ARBA" id="ARBA00016013"/>
    </source>
</evidence>
<dbReference type="Proteomes" id="UP000198606">
    <property type="component" value="Unassembled WGS sequence"/>
</dbReference>
<evidence type="ECO:0000256" key="4">
    <source>
        <dbReference type="ARBA" id="ARBA00024746"/>
    </source>
</evidence>
<evidence type="ECO:0000256" key="5">
    <source>
        <dbReference type="RuleBase" id="RU362076"/>
    </source>
</evidence>
<evidence type="ECO:0000256" key="6">
    <source>
        <dbReference type="SAM" id="MobiDB-lite"/>
    </source>
</evidence>
<keyword evidence="3 5" id="KW-1005">Bacterial flagellum biogenesis</keyword>